<name>A0A915DGG6_9BILA</name>
<sequence length="170" mass="20342">MTTKKQLSDDAKKDVTDVRRVFLVRHPLATFSSWKQQQWNNLDAFFTVYHTIYSQFELAWNTGLVKPLVTSYELLTEAKEQTFKRICNYWDLPYSYEIFSYDEKEFSKKFLYSSQREQEIYTNNRPAGIFDSITTNTKISNHNNWDNLSEEEIHNILYAPEDIYYIVVMP</sequence>
<reference evidence="2" key="1">
    <citation type="submission" date="2022-11" db="UniProtKB">
        <authorList>
            <consortium name="WormBaseParasite"/>
        </authorList>
    </citation>
    <scope>IDENTIFICATION</scope>
</reference>
<dbReference type="SUPFAM" id="SSF52540">
    <property type="entry name" value="P-loop containing nucleoside triphosphate hydrolases"/>
    <property type="match status" value="1"/>
</dbReference>
<evidence type="ECO:0000313" key="2">
    <source>
        <dbReference type="WBParaSite" id="jg1928"/>
    </source>
</evidence>
<protein>
    <submittedName>
        <fullName evidence="2">Sulfotransferase family protein</fullName>
    </submittedName>
</protein>
<organism evidence="1 2">
    <name type="scientific">Ditylenchus dipsaci</name>
    <dbReference type="NCBI Taxonomy" id="166011"/>
    <lineage>
        <taxon>Eukaryota</taxon>
        <taxon>Metazoa</taxon>
        <taxon>Ecdysozoa</taxon>
        <taxon>Nematoda</taxon>
        <taxon>Chromadorea</taxon>
        <taxon>Rhabditida</taxon>
        <taxon>Tylenchina</taxon>
        <taxon>Tylenchomorpha</taxon>
        <taxon>Sphaerularioidea</taxon>
        <taxon>Anguinidae</taxon>
        <taxon>Anguininae</taxon>
        <taxon>Ditylenchus</taxon>
    </lineage>
</organism>
<dbReference type="AlphaFoldDB" id="A0A915DGG6"/>
<evidence type="ECO:0000313" key="1">
    <source>
        <dbReference type="Proteomes" id="UP000887574"/>
    </source>
</evidence>
<keyword evidence="1" id="KW-1185">Reference proteome</keyword>
<dbReference type="InterPro" id="IPR027417">
    <property type="entry name" value="P-loop_NTPase"/>
</dbReference>
<dbReference type="Gene3D" id="3.40.50.300">
    <property type="entry name" value="P-loop containing nucleotide triphosphate hydrolases"/>
    <property type="match status" value="1"/>
</dbReference>
<dbReference type="Proteomes" id="UP000887574">
    <property type="component" value="Unplaced"/>
</dbReference>
<proteinExistence type="predicted"/>
<accession>A0A915DGG6</accession>
<dbReference type="WBParaSite" id="jg1928">
    <property type="protein sequence ID" value="jg1928"/>
    <property type="gene ID" value="jg1928"/>
</dbReference>